<name>A0ABV4YL96_9CYAN</name>
<evidence type="ECO:0000256" key="3">
    <source>
        <dbReference type="ARBA" id="ARBA00022555"/>
    </source>
</evidence>
<organism evidence="15 16">
    <name type="scientific">Floridaenema fluviatile BLCC-F154</name>
    <dbReference type="NCBI Taxonomy" id="3153640"/>
    <lineage>
        <taxon>Bacteria</taxon>
        <taxon>Bacillati</taxon>
        <taxon>Cyanobacteriota</taxon>
        <taxon>Cyanophyceae</taxon>
        <taxon>Oscillatoriophycideae</taxon>
        <taxon>Aerosakkonematales</taxon>
        <taxon>Aerosakkonemataceae</taxon>
        <taxon>Floridanema</taxon>
        <taxon>Floridanema fluviatile</taxon>
    </lineage>
</organism>
<dbReference type="PANTHER" id="PTHR47545:SF2">
    <property type="entry name" value="CC-ADDING TRNA NUCLEOTIDYLTRANSFERASE"/>
    <property type="match status" value="1"/>
</dbReference>
<evidence type="ECO:0000256" key="1">
    <source>
        <dbReference type="ARBA" id="ARBA00001946"/>
    </source>
</evidence>
<dbReference type="InterPro" id="IPR050124">
    <property type="entry name" value="tRNA_CCA-adding_enzyme"/>
</dbReference>
<dbReference type="Pfam" id="PF13735">
    <property type="entry name" value="tRNA_NucTran2_2"/>
    <property type="match status" value="1"/>
</dbReference>
<keyword evidence="9" id="KW-0460">Magnesium</keyword>
<dbReference type="SUPFAM" id="SSF81891">
    <property type="entry name" value="Poly A polymerase C-terminal region-like"/>
    <property type="match status" value="1"/>
</dbReference>
<feature type="domain" description="tRNA nucleotidyltransferase/poly(A) polymerase RNA and SrmB- binding" evidence="13">
    <location>
        <begin position="169"/>
        <end position="225"/>
    </location>
</feature>
<keyword evidence="7" id="KW-0479">Metal-binding</keyword>
<keyword evidence="6" id="KW-0548">Nucleotidyltransferase</keyword>
<evidence type="ECO:0000256" key="8">
    <source>
        <dbReference type="ARBA" id="ARBA00022741"/>
    </source>
</evidence>
<evidence type="ECO:0000259" key="13">
    <source>
        <dbReference type="Pfam" id="PF12627"/>
    </source>
</evidence>
<evidence type="ECO:0000256" key="4">
    <source>
        <dbReference type="ARBA" id="ARBA00022679"/>
    </source>
</evidence>
<keyword evidence="3" id="KW-0820">tRNA-binding</keyword>
<dbReference type="CDD" id="cd05398">
    <property type="entry name" value="NT_ClassII-CCAase"/>
    <property type="match status" value="1"/>
</dbReference>
<evidence type="ECO:0000256" key="10">
    <source>
        <dbReference type="ARBA" id="ARBA00022884"/>
    </source>
</evidence>
<dbReference type="Gene3D" id="1.10.3090.10">
    <property type="entry name" value="cca-adding enzyme, domain 2"/>
    <property type="match status" value="1"/>
</dbReference>
<dbReference type="EMBL" id="JBHFNS010000094">
    <property type="protein sequence ID" value="MFB2939241.1"/>
    <property type="molecule type" value="Genomic_DNA"/>
</dbReference>
<accession>A0ABV4YL96</accession>
<comment type="similarity">
    <text evidence="2 11">Belongs to the tRNA nucleotidyltransferase/poly(A) polymerase family.</text>
</comment>
<evidence type="ECO:0000259" key="12">
    <source>
        <dbReference type="Pfam" id="PF01743"/>
    </source>
</evidence>
<evidence type="ECO:0000313" key="15">
    <source>
        <dbReference type="EMBL" id="MFB2939241.1"/>
    </source>
</evidence>
<keyword evidence="5" id="KW-0819">tRNA processing</keyword>
<keyword evidence="10 11" id="KW-0694">RNA-binding</keyword>
<evidence type="ECO:0000256" key="5">
    <source>
        <dbReference type="ARBA" id="ARBA00022694"/>
    </source>
</evidence>
<keyword evidence="16" id="KW-1185">Reference proteome</keyword>
<dbReference type="InterPro" id="IPR032810">
    <property type="entry name" value="CCA-adding_enz_C"/>
</dbReference>
<dbReference type="PANTHER" id="PTHR47545">
    <property type="entry name" value="MULTIFUNCTIONAL CCA PROTEIN"/>
    <property type="match status" value="1"/>
</dbReference>
<evidence type="ECO:0000313" key="16">
    <source>
        <dbReference type="Proteomes" id="UP001576776"/>
    </source>
</evidence>
<feature type="domain" description="CCA-adding enzyme C-terminal" evidence="14">
    <location>
        <begin position="273"/>
        <end position="417"/>
    </location>
</feature>
<dbReference type="Pfam" id="PF01743">
    <property type="entry name" value="PolyA_pol"/>
    <property type="match status" value="1"/>
</dbReference>
<dbReference type="InterPro" id="IPR043519">
    <property type="entry name" value="NT_sf"/>
</dbReference>
<evidence type="ECO:0000256" key="2">
    <source>
        <dbReference type="ARBA" id="ARBA00007265"/>
    </source>
</evidence>
<feature type="domain" description="Poly A polymerase head" evidence="12">
    <location>
        <begin position="32"/>
        <end position="144"/>
    </location>
</feature>
<evidence type="ECO:0000256" key="6">
    <source>
        <dbReference type="ARBA" id="ARBA00022695"/>
    </source>
</evidence>
<dbReference type="Gene3D" id="3.30.460.10">
    <property type="entry name" value="Beta Polymerase, domain 2"/>
    <property type="match status" value="1"/>
</dbReference>
<comment type="cofactor">
    <cofactor evidence="1">
        <name>Mg(2+)</name>
        <dbReference type="ChEBI" id="CHEBI:18420"/>
    </cofactor>
</comment>
<keyword evidence="8" id="KW-0547">Nucleotide-binding</keyword>
<keyword evidence="4 11" id="KW-0808">Transferase</keyword>
<protein>
    <submittedName>
        <fullName evidence="15">CCA tRNA nucleotidyltransferase</fullName>
    </submittedName>
</protein>
<proteinExistence type="inferred from homology"/>
<dbReference type="SUPFAM" id="SSF81301">
    <property type="entry name" value="Nucleotidyltransferase"/>
    <property type="match status" value="1"/>
</dbReference>
<dbReference type="RefSeq" id="WP_413260720.1">
    <property type="nucleotide sequence ID" value="NZ_JBHFNS010000094.1"/>
</dbReference>
<sequence>MNHRDTENAEREFSVLSPENWPFDLEFLPQSAYMVGGAVRDALLGRQRNYLDLDFIIPKAAVKVARKIATHYKAGFVLLDPQRQIARVVFPDATADFAQQEGDSLETDLRRRDFTMNAIAYHPHSNQLIDPLQGYTDLKQSLIRMVSPANLQNDPLRLLRAYRQAAQLGFQIQPETRSVIREMASLLGTVAAERVRVELGYLLNSPGGIPWLTAAWEDGLINIWLSNATEKSFVQLVAVDSATTKLVNIWPQLDIELSQQIRDTIKTPWLSLAKLACLVATDPFLAESELQKLSYSRAETKAVTTILKLLPRLHLQPKLSNEMSLREQYFLFREAGKAFPIVAVSSVATGISIAEISPLINRYLNPNDQVAHPIPLISGNDLIRELNLTPSPKLGELLTEIQIARIEGKISTVGEAIAFATQLNEQGDKGAEGQ</sequence>
<dbReference type="Proteomes" id="UP001576776">
    <property type="component" value="Unassembled WGS sequence"/>
</dbReference>
<evidence type="ECO:0000256" key="11">
    <source>
        <dbReference type="RuleBase" id="RU003953"/>
    </source>
</evidence>
<dbReference type="Pfam" id="PF12627">
    <property type="entry name" value="PolyA_pol_RNAbd"/>
    <property type="match status" value="1"/>
</dbReference>
<evidence type="ECO:0000256" key="9">
    <source>
        <dbReference type="ARBA" id="ARBA00022842"/>
    </source>
</evidence>
<evidence type="ECO:0000259" key="14">
    <source>
        <dbReference type="Pfam" id="PF13735"/>
    </source>
</evidence>
<evidence type="ECO:0000256" key="7">
    <source>
        <dbReference type="ARBA" id="ARBA00022723"/>
    </source>
</evidence>
<gene>
    <name evidence="15" type="ORF">ACE1B6_28650</name>
</gene>
<reference evidence="15 16" key="1">
    <citation type="submission" date="2024-09" db="EMBL/GenBank/DDBJ databases">
        <title>Floridaenema gen nov. (Aerosakkonemataceae, Aerosakkonematales ord. nov., Cyanobacteria) from benthic tropical and subtropical fresh waters, with the description of four new species.</title>
        <authorList>
            <person name="Moretto J.A."/>
            <person name="Berthold D.E."/>
            <person name="Lefler F.W."/>
            <person name="Huang I.-S."/>
            <person name="Laughinghouse H. IV."/>
        </authorList>
    </citation>
    <scope>NUCLEOTIDE SEQUENCE [LARGE SCALE GENOMIC DNA]</scope>
    <source>
        <strain evidence="15 16">BLCC-F154</strain>
    </source>
</reference>
<dbReference type="InterPro" id="IPR002646">
    <property type="entry name" value="PolA_pol_head_dom"/>
</dbReference>
<dbReference type="InterPro" id="IPR032828">
    <property type="entry name" value="PolyA_RNA-bd"/>
</dbReference>
<comment type="caution">
    <text evidence="15">The sequence shown here is derived from an EMBL/GenBank/DDBJ whole genome shotgun (WGS) entry which is preliminary data.</text>
</comment>